<dbReference type="EMBL" id="BMAO01037356">
    <property type="protein sequence ID" value="GFR17120.1"/>
    <property type="molecule type" value="Genomic_DNA"/>
</dbReference>
<sequence>MPSAYEQDMHVNSRTVETRMYSDMPPKIILYIQKVRKRRKLRVQDTKDNVSVCVTADDHKLPPHLILKRKLVSKNETCSEKRLDDFQNYKKIGPIQYGIKDQKLFEIL</sequence>
<evidence type="ECO:0000313" key="2">
    <source>
        <dbReference type="Proteomes" id="UP000887116"/>
    </source>
</evidence>
<evidence type="ECO:0000313" key="1">
    <source>
        <dbReference type="EMBL" id="GFR17120.1"/>
    </source>
</evidence>
<protein>
    <submittedName>
        <fullName evidence="1">Uncharacterized protein</fullName>
    </submittedName>
</protein>
<dbReference type="AlphaFoldDB" id="A0A8X6H8D3"/>
<organism evidence="1 2">
    <name type="scientific">Trichonephila clavata</name>
    <name type="common">Joro spider</name>
    <name type="synonym">Nephila clavata</name>
    <dbReference type="NCBI Taxonomy" id="2740835"/>
    <lineage>
        <taxon>Eukaryota</taxon>
        <taxon>Metazoa</taxon>
        <taxon>Ecdysozoa</taxon>
        <taxon>Arthropoda</taxon>
        <taxon>Chelicerata</taxon>
        <taxon>Arachnida</taxon>
        <taxon>Araneae</taxon>
        <taxon>Araneomorphae</taxon>
        <taxon>Entelegynae</taxon>
        <taxon>Araneoidea</taxon>
        <taxon>Nephilidae</taxon>
        <taxon>Trichonephila</taxon>
    </lineage>
</organism>
<reference evidence="1" key="1">
    <citation type="submission" date="2020-07" db="EMBL/GenBank/DDBJ databases">
        <title>Multicomponent nature underlies the extraordinary mechanical properties of spider dragline silk.</title>
        <authorList>
            <person name="Kono N."/>
            <person name="Nakamura H."/>
            <person name="Mori M."/>
            <person name="Yoshida Y."/>
            <person name="Ohtoshi R."/>
            <person name="Malay A.D."/>
            <person name="Moran D.A.P."/>
            <person name="Tomita M."/>
            <person name="Numata K."/>
            <person name="Arakawa K."/>
        </authorList>
    </citation>
    <scope>NUCLEOTIDE SEQUENCE</scope>
</reference>
<dbReference type="Proteomes" id="UP000887116">
    <property type="component" value="Unassembled WGS sequence"/>
</dbReference>
<keyword evidence="2" id="KW-1185">Reference proteome</keyword>
<comment type="caution">
    <text evidence="1">The sequence shown here is derived from an EMBL/GenBank/DDBJ whole genome shotgun (WGS) entry which is preliminary data.</text>
</comment>
<proteinExistence type="predicted"/>
<gene>
    <name evidence="1" type="ORF">TNCT_460431</name>
</gene>
<name>A0A8X6H8D3_TRICU</name>
<accession>A0A8X6H8D3</accession>